<proteinExistence type="inferred from homology"/>
<evidence type="ECO:0000313" key="5">
    <source>
        <dbReference type="Proteomes" id="UP000051236"/>
    </source>
</evidence>
<dbReference type="InterPro" id="IPR000868">
    <property type="entry name" value="Isochorismatase-like_dom"/>
</dbReference>
<dbReference type="eggNOG" id="COG1335">
    <property type="taxonomic scope" value="Bacteria"/>
</dbReference>
<evidence type="ECO:0000313" key="4">
    <source>
        <dbReference type="EMBL" id="KRM32625.1"/>
    </source>
</evidence>
<dbReference type="EMBL" id="AZGA01000070">
    <property type="protein sequence ID" value="KRM32625.1"/>
    <property type="molecule type" value="Genomic_DNA"/>
</dbReference>
<sequence length="190" mass="21030">MSKDTALVVIDYTNDFVADKGSLTSGQPAQAIDAFIAQRAQTYLDQGQFVFFPTDLHVANDPYHPETKLFPPHNLANTWGRELYGQTGAWFKANQTHDHVLFLDKTRYNAFTGTDLDLRLRARGITTIELVGVCTDICILHTAIGAYDLGYHLIIPEAGVATFNPSGHVWALQHFKTVLGADVPQTVANR</sequence>
<keyword evidence="5" id="KW-1185">Reference proteome</keyword>
<dbReference type="Gene3D" id="3.40.50.850">
    <property type="entry name" value="Isochorismatase-like"/>
    <property type="match status" value="1"/>
</dbReference>
<accession>X0PS98</accession>
<dbReference type="SUPFAM" id="SSF52499">
    <property type="entry name" value="Isochorismatase-like hydrolases"/>
    <property type="match status" value="1"/>
</dbReference>
<comment type="caution">
    <text evidence="4">The sequence shown here is derived from an EMBL/GenBank/DDBJ whole genome shotgun (WGS) entry which is preliminary data.</text>
</comment>
<gene>
    <name evidence="4" type="ORF">FC83_GL000492</name>
</gene>
<dbReference type="CDD" id="cd00431">
    <property type="entry name" value="cysteine_hydrolases"/>
    <property type="match status" value="1"/>
</dbReference>
<dbReference type="PANTHER" id="PTHR43540:SF10">
    <property type="entry name" value="ISOCHORISMATASE"/>
    <property type="match status" value="1"/>
</dbReference>
<dbReference type="GO" id="GO:0016787">
    <property type="term" value="F:hydrolase activity"/>
    <property type="evidence" value="ECO:0007669"/>
    <property type="project" value="UniProtKB-KW"/>
</dbReference>
<dbReference type="Proteomes" id="UP000051236">
    <property type="component" value="Unassembled WGS sequence"/>
</dbReference>
<dbReference type="STRING" id="1423734.FC83_GL000492"/>
<dbReference type="Pfam" id="PF00857">
    <property type="entry name" value="Isochorismatase"/>
    <property type="match status" value="1"/>
</dbReference>
<dbReference type="InterPro" id="IPR036380">
    <property type="entry name" value="Isochorismatase-like_sf"/>
</dbReference>
<comment type="similarity">
    <text evidence="1">Belongs to the isochorismatase family.</text>
</comment>
<evidence type="ECO:0000259" key="3">
    <source>
        <dbReference type="Pfam" id="PF00857"/>
    </source>
</evidence>
<feature type="domain" description="Isochorismatase-like" evidence="3">
    <location>
        <begin position="5"/>
        <end position="177"/>
    </location>
</feature>
<dbReference type="PANTHER" id="PTHR43540">
    <property type="entry name" value="PEROXYUREIDOACRYLATE/UREIDOACRYLATE AMIDOHYDROLASE-RELATED"/>
    <property type="match status" value="1"/>
</dbReference>
<name>X0PS98_9LACO</name>
<dbReference type="OrthoDB" id="9796485at2"/>
<dbReference type="AlphaFoldDB" id="X0PS98"/>
<dbReference type="PATRIC" id="fig|1423734.3.peg.493"/>
<evidence type="ECO:0000256" key="1">
    <source>
        <dbReference type="ARBA" id="ARBA00006336"/>
    </source>
</evidence>
<dbReference type="RefSeq" id="WP_035452942.1">
    <property type="nucleotide sequence ID" value="NZ_AZGA01000070.1"/>
</dbReference>
<organism evidence="4 5">
    <name type="scientific">Agrilactobacillus composti DSM 18527 = JCM 14202</name>
    <dbReference type="NCBI Taxonomy" id="1423734"/>
    <lineage>
        <taxon>Bacteria</taxon>
        <taxon>Bacillati</taxon>
        <taxon>Bacillota</taxon>
        <taxon>Bacilli</taxon>
        <taxon>Lactobacillales</taxon>
        <taxon>Lactobacillaceae</taxon>
        <taxon>Agrilactobacillus</taxon>
    </lineage>
</organism>
<reference evidence="4 5" key="1">
    <citation type="journal article" date="2015" name="Genome Announc.">
        <title>Expanding the biotechnology potential of lactobacilli through comparative genomics of 213 strains and associated genera.</title>
        <authorList>
            <person name="Sun Z."/>
            <person name="Harris H.M."/>
            <person name="McCann A."/>
            <person name="Guo C."/>
            <person name="Argimon S."/>
            <person name="Zhang W."/>
            <person name="Yang X."/>
            <person name="Jeffery I.B."/>
            <person name="Cooney J.C."/>
            <person name="Kagawa T.F."/>
            <person name="Liu W."/>
            <person name="Song Y."/>
            <person name="Salvetti E."/>
            <person name="Wrobel A."/>
            <person name="Rasinkangas P."/>
            <person name="Parkhill J."/>
            <person name="Rea M.C."/>
            <person name="O'Sullivan O."/>
            <person name="Ritari J."/>
            <person name="Douillard F.P."/>
            <person name="Paul Ross R."/>
            <person name="Yang R."/>
            <person name="Briner A.E."/>
            <person name="Felis G.E."/>
            <person name="de Vos W.M."/>
            <person name="Barrangou R."/>
            <person name="Klaenhammer T.R."/>
            <person name="Caufield P.W."/>
            <person name="Cui Y."/>
            <person name="Zhang H."/>
            <person name="O'Toole P.W."/>
        </authorList>
    </citation>
    <scope>NUCLEOTIDE SEQUENCE [LARGE SCALE GENOMIC DNA]</scope>
    <source>
        <strain evidence="4 5">DSM 18527</strain>
    </source>
</reference>
<evidence type="ECO:0000256" key="2">
    <source>
        <dbReference type="ARBA" id="ARBA00022801"/>
    </source>
</evidence>
<keyword evidence="2" id="KW-0378">Hydrolase</keyword>
<dbReference type="InterPro" id="IPR050272">
    <property type="entry name" value="Isochorismatase-like_hydrls"/>
</dbReference>
<protein>
    <submittedName>
        <fullName evidence="4">Pyrazinamidase nicotinamidase</fullName>
    </submittedName>
</protein>